<dbReference type="EMBL" id="HAEB01014533">
    <property type="protein sequence ID" value="SBQ61060.1"/>
    <property type="molecule type" value="Transcribed_RNA"/>
</dbReference>
<reference evidence="1" key="1">
    <citation type="submission" date="2016-05" db="EMBL/GenBank/DDBJ databases">
        <authorList>
            <person name="Lavstsen T."/>
            <person name="Jespersen J.S."/>
        </authorList>
    </citation>
    <scope>NUCLEOTIDE SEQUENCE</scope>
    <source>
        <tissue evidence="1">Brain</tissue>
    </source>
</reference>
<name>A0A1A8FNV1_9TELE</name>
<sequence length="57" mass="6298">HRPRCRISLLIEIRCETGKTEPCRTTALGDKDCPTLVQPLSTGTSTALDNLLVTEWS</sequence>
<accession>A0A1A8FNV1</accession>
<protein>
    <submittedName>
        <fullName evidence="1">Uncharacterized protein</fullName>
    </submittedName>
</protein>
<proteinExistence type="predicted"/>
<gene>
    <name evidence="1" type="primary">Nfu_g_1_019948</name>
</gene>
<evidence type="ECO:0000313" key="1">
    <source>
        <dbReference type="EMBL" id="SBQ61060.1"/>
    </source>
</evidence>
<feature type="non-terminal residue" evidence="1">
    <location>
        <position position="1"/>
    </location>
</feature>
<feature type="non-terminal residue" evidence="1">
    <location>
        <position position="57"/>
    </location>
</feature>
<organism evidence="1">
    <name type="scientific">Nothobranchius korthausae</name>
    <dbReference type="NCBI Taxonomy" id="1143690"/>
    <lineage>
        <taxon>Eukaryota</taxon>
        <taxon>Metazoa</taxon>
        <taxon>Chordata</taxon>
        <taxon>Craniata</taxon>
        <taxon>Vertebrata</taxon>
        <taxon>Euteleostomi</taxon>
        <taxon>Actinopterygii</taxon>
        <taxon>Neopterygii</taxon>
        <taxon>Teleostei</taxon>
        <taxon>Neoteleostei</taxon>
        <taxon>Acanthomorphata</taxon>
        <taxon>Ovalentaria</taxon>
        <taxon>Atherinomorphae</taxon>
        <taxon>Cyprinodontiformes</taxon>
        <taxon>Nothobranchiidae</taxon>
        <taxon>Nothobranchius</taxon>
    </lineage>
</organism>
<dbReference type="AlphaFoldDB" id="A0A1A8FNV1"/>
<reference evidence="1" key="2">
    <citation type="submission" date="2016-06" db="EMBL/GenBank/DDBJ databases">
        <title>The genome of a short-lived fish provides insights into sex chromosome evolution and the genetic control of aging.</title>
        <authorList>
            <person name="Reichwald K."/>
            <person name="Felder M."/>
            <person name="Petzold A."/>
            <person name="Koch P."/>
            <person name="Groth M."/>
            <person name="Platzer M."/>
        </authorList>
    </citation>
    <scope>NUCLEOTIDE SEQUENCE</scope>
    <source>
        <tissue evidence="1">Brain</tissue>
    </source>
</reference>